<feature type="repeat" description="WD" evidence="11">
    <location>
        <begin position="745"/>
        <end position="780"/>
    </location>
</feature>
<dbReference type="InterPro" id="IPR015943">
    <property type="entry name" value="WD40/YVTN_repeat-like_dom_sf"/>
</dbReference>
<comment type="caution">
    <text evidence="12">The sequence shown here is derived from an EMBL/GenBank/DDBJ whole genome shotgun (WGS) entry which is preliminary data.</text>
</comment>
<feature type="repeat" description="WD" evidence="11">
    <location>
        <begin position="575"/>
        <end position="609"/>
    </location>
</feature>
<keyword evidence="13" id="KW-1185">Reference proteome</keyword>
<keyword evidence="9" id="KW-0906">Nuclear pore complex</keyword>
<dbReference type="GO" id="GO:0051028">
    <property type="term" value="P:mRNA transport"/>
    <property type="evidence" value="ECO:0007669"/>
    <property type="project" value="UniProtKB-KW"/>
</dbReference>
<keyword evidence="5" id="KW-0677">Repeat</keyword>
<evidence type="ECO:0000256" key="4">
    <source>
        <dbReference type="ARBA" id="ARBA00022574"/>
    </source>
</evidence>
<keyword evidence="7" id="KW-0653">Protein transport</keyword>
<proteinExistence type="inferred from homology"/>
<dbReference type="SUPFAM" id="SSF50978">
    <property type="entry name" value="WD40 repeat-like"/>
    <property type="match status" value="1"/>
</dbReference>
<evidence type="ECO:0000256" key="1">
    <source>
        <dbReference type="ARBA" id="ARBA00004567"/>
    </source>
</evidence>
<evidence type="ECO:0000256" key="6">
    <source>
        <dbReference type="ARBA" id="ARBA00022816"/>
    </source>
</evidence>
<dbReference type="Proteomes" id="UP000284706">
    <property type="component" value="Unassembled WGS sequence"/>
</dbReference>
<evidence type="ECO:0000256" key="11">
    <source>
        <dbReference type="PROSITE-ProRule" id="PRU00221"/>
    </source>
</evidence>
<dbReference type="GO" id="GO:0032527">
    <property type="term" value="P:protein exit from endoplasmic reticulum"/>
    <property type="evidence" value="ECO:0007669"/>
    <property type="project" value="TreeGrafter"/>
</dbReference>
<keyword evidence="3" id="KW-0813">Transport</keyword>
<dbReference type="SMART" id="SM00320">
    <property type="entry name" value="WD40"/>
    <property type="match status" value="5"/>
</dbReference>
<dbReference type="PROSITE" id="PS50294">
    <property type="entry name" value="WD_REPEATS_REGION"/>
    <property type="match status" value="2"/>
</dbReference>
<dbReference type="InterPro" id="IPR036322">
    <property type="entry name" value="WD40_repeat_dom_sf"/>
</dbReference>
<dbReference type="EMBL" id="NHYE01004657">
    <property type="protein sequence ID" value="PPQ83107.1"/>
    <property type="molecule type" value="Genomic_DNA"/>
</dbReference>
<keyword evidence="6" id="KW-0509">mRNA transport</keyword>
<dbReference type="InterPro" id="IPR001680">
    <property type="entry name" value="WD40_rpt"/>
</dbReference>
<dbReference type="Pfam" id="PF00400">
    <property type="entry name" value="WD40"/>
    <property type="match status" value="3"/>
</dbReference>
<keyword evidence="10" id="KW-0539">Nucleus</keyword>
<dbReference type="GO" id="GO:0005198">
    <property type="term" value="F:structural molecule activity"/>
    <property type="evidence" value="ECO:0007669"/>
    <property type="project" value="InterPro"/>
</dbReference>
<evidence type="ECO:0000256" key="7">
    <source>
        <dbReference type="ARBA" id="ARBA00022927"/>
    </source>
</evidence>
<keyword evidence="4 11" id="KW-0853">WD repeat</keyword>
<sequence>MQNFATPFSHPIFRRTLEEGIYHLPYSPWSVDRPTKIDQLPSEVLSRIFWFTIGTLEDENPSRRFFSKQLKDVEPFLFLGINKWWRSVAFHDKSLWTNVRAPEALWGTDQAQMPRYLKAQMMFICQWLAQSNPFPLHLTHSCLFACRDSMNKEGNYVNKWAKAFLDIFLEHEARWVSLDIVFNESLLSCFLSRLRRTLADARTGSRPILAAELRRLRIHLDPQEQFAQKDLLELFLWVKKLPKLEELEFFVEAQLGLREIMGQLPYEGLKHLRDRWATDVDEVWEIISRCTAATSVVFESTSYHGPFQWEEIIAVPPQSHRLANLTTLTLDRVSRPLEILQRLVLPNLETLRIRRGLGDTPSRCQIIELFMTGSKCPLRTFCIDDKSLSARECVEILNLPVLASVRELIFERQFACNFEEQIFDTEGKLQAFIEEIVKMIDGQADAFNPNFQVPCLLVWVDFEKTDKGKLRYRFGRRGKWEDRESEKVAFAYRGRVMDYFMADWVDITLDSLNLNKMATAAVSDSLPIETAHEDMIHDAQLDYYGKRLATCSSDRTVKVFDVVDGETRSTPGHTLKGHTGPVWQVAWAHPKYGHILASSSYDGKVLIWKEQPAQGNTPGGWIKIKEHTLHTASVNSVSWAPHELGAILACASSDGKVSVLTFKNDGQWDADIFTAHAIGCNAVSWAPAVLPGSLITPQQAPVPGQTPNPSQTFSVKRFASAGCDNLVKIWGYKEETQSWVEEETLEGHTDWVRDVAWAPNIGLPRSYIATASQDKSVLIWTKDTPTSPWVKTALDPSQSLVSSTGAPPPPGKFPDVVWRVSWSLAGNLLAGLHIKLAPMPLLEPLEVRPKAKIRKVSSNQSLSETANAKHSYIKILPFEILSLIFKAACITYAESGERDYVDVSETALPFILLKVCKHWARVAIQTRSLWTHVRVPDFSDFDHSYKTWARVQKLAAAWLSYSGPVPLHLVHFYPGRRPFGPLIEEEIEESLEGEPHLEFPKTDQDRDERARRWNEMEYEIQRRQQNVDCYARTFLEKFVDHEKRWRSLAIELDDELIEYFYDHVVRCSFFHDETEPCRGRGLHLQKLKVFFPRDEVPYPKHVMKLHKWIASLQRLERLELVESRLPFVKDHLDIIPFERLRVVKIAFASPTASVVALKIVKRCTVAEEIVVKAFNDFEFKSEADITPLVDTSAFFTVAKVARLKLSGVADPLNVLKRLVLPELEHLEVEIMYRLFRPTPVYRHDTEVLRALLQRSGCRLKHFAIRDRKFSDTDRVIYEDICALHHVESTAVLRQDPDWVERYEPQREFYDSSEGSHH</sequence>
<evidence type="ECO:0000256" key="9">
    <source>
        <dbReference type="ARBA" id="ARBA00023132"/>
    </source>
</evidence>
<dbReference type="PROSITE" id="PS50082">
    <property type="entry name" value="WD_REPEATS_2"/>
    <property type="match status" value="3"/>
</dbReference>
<organism evidence="12 13">
    <name type="scientific">Gymnopilus dilepis</name>
    <dbReference type="NCBI Taxonomy" id="231916"/>
    <lineage>
        <taxon>Eukaryota</taxon>
        <taxon>Fungi</taxon>
        <taxon>Dikarya</taxon>
        <taxon>Basidiomycota</taxon>
        <taxon>Agaricomycotina</taxon>
        <taxon>Agaricomycetes</taxon>
        <taxon>Agaricomycetidae</taxon>
        <taxon>Agaricales</taxon>
        <taxon>Agaricineae</taxon>
        <taxon>Hymenogastraceae</taxon>
        <taxon>Gymnopilus</taxon>
    </lineage>
</organism>
<evidence type="ECO:0000313" key="13">
    <source>
        <dbReference type="Proteomes" id="UP000284706"/>
    </source>
</evidence>
<name>A0A409WX82_9AGAR</name>
<dbReference type="InterPro" id="IPR037363">
    <property type="entry name" value="Sec13/Seh1_fam"/>
</dbReference>
<dbReference type="OrthoDB" id="364224at2759"/>
<dbReference type="STRING" id="231916.A0A409WX82"/>
<evidence type="ECO:0000256" key="3">
    <source>
        <dbReference type="ARBA" id="ARBA00022448"/>
    </source>
</evidence>
<dbReference type="GO" id="GO:0006606">
    <property type="term" value="P:protein import into nucleus"/>
    <property type="evidence" value="ECO:0007669"/>
    <property type="project" value="TreeGrafter"/>
</dbReference>
<evidence type="ECO:0000256" key="10">
    <source>
        <dbReference type="ARBA" id="ARBA00023242"/>
    </source>
</evidence>
<protein>
    <submittedName>
        <fullName evidence="12">Uncharacterized protein</fullName>
    </submittedName>
</protein>
<evidence type="ECO:0000313" key="12">
    <source>
        <dbReference type="EMBL" id="PPQ83107.1"/>
    </source>
</evidence>
<keyword evidence="8" id="KW-0811">Translocation</keyword>
<accession>A0A409WX82</accession>
<evidence type="ECO:0000256" key="5">
    <source>
        <dbReference type="ARBA" id="ARBA00022737"/>
    </source>
</evidence>
<dbReference type="GO" id="GO:0090114">
    <property type="term" value="P:COPII-coated vesicle budding"/>
    <property type="evidence" value="ECO:0007669"/>
    <property type="project" value="TreeGrafter"/>
</dbReference>
<feature type="repeat" description="WD" evidence="11">
    <location>
        <begin position="529"/>
        <end position="570"/>
    </location>
</feature>
<dbReference type="GO" id="GO:0031080">
    <property type="term" value="C:nuclear pore outer ring"/>
    <property type="evidence" value="ECO:0007669"/>
    <property type="project" value="TreeGrafter"/>
</dbReference>
<evidence type="ECO:0000256" key="8">
    <source>
        <dbReference type="ARBA" id="ARBA00023010"/>
    </source>
</evidence>
<gene>
    <name evidence="12" type="ORF">CVT26_008797</name>
</gene>
<dbReference type="GO" id="GO:0032008">
    <property type="term" value="P:positive regulation of TOR signaling"/>
    <property type="evidence" value="ECO:0007669"/>
    <property type="project" value="TreeGrafter"/>
</dbReference>
<dbReference type="InParanoid" id="A0A409WX82"/>
<dbReference type="PANTHER" id="PTHR11024">
    <property type="entry name" value="NUCLEAR PORE COMPLEX PROTEIN SEC13 / SEH1 FAMILY MEMBER"/>
    <property type="match status" value="1"/>
</dbReference>
<reference evidence="12 13" key="1">
    <citation type="journal article" date="2018" name="Evol. Lett.">
        <title>Horizontal gene cluster transfer increased hallucinogenic mushroom diversity.</title>
        <authorList>
            <person name="Reynolds H.T."/>
            <person name="Vijayakumar V."/>
            <person name="Gluck-Thaler E."/>
            <person name="Korotkin H.B."/>
            <person name="Matheny P.B."/>
            <person name="Slot J.C."/>
        </authorList>
    </citation>
    <scope>NUCLEOTIDE SEQUENCE [LARGE SCALE GENOMIC DNA]</scope>
    <source>
        <strain evidence="12 13">SRW20</strain>
    </source>
</reference>
<evidence type="ECO:0000256" key="2">
    <source>
        <dbReference type="ARBA" id="ARBA00010102"/>
    </source>
</evidence>
<comment type="similarity">
    <text evidence="2">Belongs to the WD repeat SEC13 family.</text>
</comment>
<dbReference type="Gene3D" id="2.130.10.10">
    <property type="entry name" value="YVTN repeat-like/Quinoprotein amine dehydrogenase"/>
    <property type="match status" value="1"/>
</dbReference>
<dbReference type="GO" id="GO:0030127">
    <property type="term" value="C:COPII vesicle coat"/>
    <property type="evidence" value="ECO:0007669"/>
    <property type="project" value="TreeGrafter"/>
</dbReference>
<comment type="subcellular location">
    <subcellularLocation>
        <location evidence="1">Nucleus</location>
        <location evidence="1">Nuclear pore complex</location>
    </subcellularLocation>
</comment>
<dbReference type="PANTHER" id="PTHR11024:SF2">
    <property type="entry name" value="PROTEIN SEC13 HOMOLOG"/>
    <property type="match status" value="1"/>
</dbReference>